<evidence type="ECO:0000256" key="7">
    <source>
        <dbReference type="SAM" id="Phobius"/>
    </source>
</evidence>
<accession>A0A0C2NJX2</accession>
<evidence type="ECO:0000256" key="3">
    <source>
        <dbReference type="ARBA" id="ARBA00022475"/>
    </source>
</evidence>
<dbReference type="GO" id="GO:0005886">
    <property type="term" value="C:plasma membrane"/>
    <property type="evidence" value="ECO:0007669"/>
    <property type="project" value="UniProtKB-SubCell"/>
</dbReference>
<keyword evidence="5 7" id="KW-1133">Transmembrane helix</keyword>
<dbReference type="Proteomes" id="UP000031672">
    <property type="component" value="Unassembled WGS sequence"/>
</dbReference>
<evidence type="ECO:0000256" key="2">
    <source>
        <dbReference type="ARBA" id="ARBA00022448"/>
    </source>
</evidence>
<evidence type="ECO:0000313" key="9">
    <source>
        <dbReference type="Proteomes" id="UP000031672"/>
    </source>
</evidence>
<feature type="transmembrane region" description="Helical" evidence="7">
    <location>
        <begin position="371"/>
        <end position="393"/>
    </location>
</feature>
<feature type="transmembrane region" description="Helical" evidence="7">
    <location>
        <begin position="288"/>
        <end position="306"/>
    </location>
</feature>
<feature type="transmembrane region" description="Helical" evidence="7">
    <location>
        <begin position="259"/>
        <end position="276"/>
    </location>
</feature>
<feature type="transmembrane region" description="Helical" evidence="7">
    <location>
        <begin position="312"/>
        <end position="334"/>
    </location>
</feature>
<organism evidence="8 9">
    <name type="scientific">Vibrio renipiscarius</name>
    <dbReference type="NCBI Taxonomy" id="1461322"/>
    <lineage>
        <taxon>Bacteria</taxon>
        <taxon>Pseudomonadati</taxon>
        <taxon>Pseudomonadota</taxon>
        <taxon>Gammaproteobacteria</taxon>
        <taxon>Vibrionales</taxon>
        <taxon>Vibrionaceae</taxon>
        <taxon>Vibrio</taxon>
    </lineage>
</organism>
<dbReference type="RefSeq" id="WP_040992595.1">
    <property type="nucleotide sequence ID" value="NZ_JTKH01000024.1"/>
</dbReference>
<evidence type="ECO:0000256" key="5">
    <source>
        <dbReference type="ARBA" id="ARBA00022989"/>
    </source>
</evidence>
<dbReference type="SUPFAM" id="SSF103473">
    <property type="entry name" value="MFS general substrate transporter"/>
    <property type="match status" value="1"/>
</dbReference>
<keyword evidence="9" id="KW-1185">Reference proteome</keyword>
<evidence type="ECO:0000313" key="8">
    <source>
        <dbReference type="EMBL" id="KII76625.1"/>
    </source>
</evidence>
<dbReference type="InterPro" id="IPR011701">
    <property type="entry name" value="MFS"/>
</dbReference>
<dbReference type="InterPro" id="IPR036259">
    <property type="entry name" value="MFS_trans_sf"/>
</dbReference>
<keyword evidence="4 7" id="KW-0812">Transmembrane</keyword>
<dbReference type="PANTHER" id="PTHR43266">
    <property type="entry name" value="MACROLIDE-EFFLUX PROTEIN"/>
    <property type="match status" value="1"/>
</dbReference>
<feature type="transmembrane region" description="Helical" evidence="7">
    <location>
        <begin position="20"/>
        <end position="42"/>
    </location>
</feature>
<dbReference type="EMBL" id="JTKH01000024">
    <property type="protein sequence ID" value="KII76625.1"/>
    <property type="molecule type" value="Genomic_DNA"/>
</dbReference>
<dbReference type="AlphaFoldDB" id="A0A0C2NJX2"/>
<name>A0A0C2NJX2_9VIBR</name>
<dbReference type="Pfam" id="PF07690">
    <property type="entry name" value="MFS_1"/>
    <property type="match status" value="1"/>
</dbReference>
<gene>
    <name evidence="8" type="ORF">OJ16_17745</name>
</gene>
<dbReference type="STRING" id="1461322.OJ16_17745"/>
<keyword evidence="6 7" id="KW-0472">Membrane</keyword>
<dbReference type="GO" id="GO:0022857">
    <property type="term" value="F:transmembrane transporter activity"/>
    <property type="evidence" value="ECO:0007669"/>
    <property type="project" value="InterPro"/>
</dbReference>
<evidence type="ECO:0000256" key="1">
    <source>
        <dbReference type="ARBA" id="ARBA00004651"/>
    </source>
</evidence>
<reference evidence="8 9" key="1">
    <citation type="submission" date="2014-11" db="EMBL/GenBank/DDBJ databases">
        <title>Draft Genome Sequence of Vibrio piscirenalis strains CECT 8603T and CECT 8604, two marine Gammaproteobacterium isolated from cultured gilthead sea bream (Sparus aurata).</title>
        <authorList>
            <person name="Arahal D.R."/>
            <person name="Rodrigo-Torres L."/>
            <person name="Lucena T."/>
            <person name="Pujalte M.J."/>
        </authorList>
    </citation>
    <scope>NUCLEOTIDE SEQUENCE [LARGE SCALE GENOMIC DNA]</scope>
    <source>
        <strain evidence="8 9">DCR 1-4-2</strain>
    </source>
</reference>
<dbReference type="PANTHER" id="PTHR43266:SF2">
    <property type="entry name" value="MAJOR FACILITATOR SUPERFAMILY (MFS) PROFILE DOMAIN-CONTAINING PROTEIN"/>
    <property type="match status" value="1"/>
</dbReference>
<keyword evidence="3" id="KW-1003">Cell membrane</keyword>
<evidence type="ECO:0000256" key="6">
    <source>
        <dbReference type="ARBA" id="ARBA00023136"/>
    </source>
</evidence>
<protein>
    <submittedName>
        <fullName evidence="8">MFS transporter</fullName>
    </submittedName>
</protein>
<proteinExistence type="predicted"/>
<dbReference type="Gene3D" id="1.20.1250.20">
    <property type="entry name" value="MFS general substrate transporter like domains"/>
    <property type="match status" value="1"/>
</dbReference>
<feature type="transmembrane region" description="Helical" evidence="7">
    <location>
        <begin position="174"/>
        <end position="193"/>
    </location>
</feature>
<sequence>MITETARVSMWRNSNYTRLLSAQVISLIGTGISSVCLALLAYDLAESDASTVLSFAFAIKMVAYIGLAPIFSVISRHWNKKYALIALDVIRASLFVTLPFVDQLWQVYVLMFAINACSAAFTPLYQATLPKVLTDKEDYTRALSYSRIAYDLEQILSPIISALLLTIISFRHLFWLDAITFIVSAVLLAFCVIPPDKSMGNVKNKRPSILNGLTAYLSEPKLRSLWYAYLAAAAASAMVIVNTVVYVHDVLHGGDTETALAMFFVGLGSMLVALQLPKWLSKHAPQRYHLWGMMLILIALYLGTWLPSWGGFGLMCFILGIGMSCIQTTSGLIINEIARDGDAGEYFAAHFSLTHLWWLFTYLAAGISASWFGMTGAYWVMFVIAGAGAVFYVSSIRHHHSIA</sequence>
<feature type="transmembrane region" description="Helical" evidence="7">
    <location>
        <begin position="54"/>
        <end position="75"/>
    </location>
</feature>
<feature type="transmembrane region" description="Helical" evidence="7">
    <location>
        <begin position="226"/>
        <end position="247"/>
    </location>
</feature>
<comment type="caution">
    <text evidence="8">The sequence shown here is derived from an EMBL/GenBank/DDBJ whole genome shotgun (WGS) entry which is preliminary data.</text>
</comment>
<accession>A0A0C2NNJ8</accession>
<dbReference type="CDD" id="cd06173">
    <property type="entry name" value="MFS_MefA_like"/>
    <property type="match status" value="1"/>
</dbReference>
<feature type="transmembrane region" description="Helical" evidence="7">
    <location>
        <begin position="346"/>
        <end position="365"/>
    </location>
</feature>
<feature type="transmembrane region" description="Helical" evidence="7">
    <location>
        <begin position="107"/>
        <end position="127"/>
    </location>
</feature>
<keyword evidence="2" id="KW-0813">Transport</keyword>
<comment type="subcellular location">
    <subcellularLocation>
        <location evidence="1">Cell membrane</location>
        <topology evidence="1">Multi-pass membrane protein</topology>
    </subcellularLocation>
</comment>
<evidence type="ECO:0000256" key="4">
    <source>
        <dbReference type="ARBA" id="ARBA00022692"/>
    </source>
</evidence>